<name>A0A1I7KZA8_9BURK</name>
<dbReference type="RefSeq" id="WP_093557469.1">
    <property type="nucleotide sequence ID" value="NZ_FPBO01000021.1"/>
</dbReference>
<accession>A0A1I7KZA8</accession>
<sequence>MWDIEKRIRRLEDRADLNDMVVRYFLAVDDDDYLALAGIFAEASEFSASGFPGASGREAIVESLRASRRHMGATVHTPDYALFDFQSDDSATGTVGAHLELAIAGRTLMGAVRYRDAYARIDGGWRIVRRHMRVVHMGPWEEIGASLTTELRVRWPGMAPLPSDFPKRVD</sequence>
<evidence type="ECO:0000313" key="2">
    <source>
        <dbReference type="EMBL" id="SFV02718.1"/>
    </source>
</evidence>
<dbReference type="Proteomes" id="UP000199391">
    <property type="component" value="Unassembled WGS sequence"/>
</dbReference>
<dbReference type="InterPro" id="IPR037401">
    <property type="entry name" value="SnoaL-like"/>
</dbReference>
<dbReference type="AlphaFoldDB" id="A0A1I7KZA8"/>
<dbReference type="EMBL" id="FPBO01000021">
    <property type="protein sequence ID" value="SFV02718.1"/>
    <property type="molecule type" value="Genomic_DNA"/>
</dbReference>
<feature type="domain" description="SnoaL-like" evidence="1">
    <location>
        <begin position="9"/>
        <end position="131"/>
    </location>
</feature>
<protein>
    <submittedName>
        <fullName evidence="2">SnoaL-like domain-containing protein</fullName>
    </submittedName>
</protein>
<dbReference type="SUPFAM" id="SSF54427">
    <property type="entry name" value="NTF2-like"/>
    <property type="match status" value="1"/>
</dbReference>
<dbReference type="Gene3D" id="3.10.450.50">
    <property type="match status" value="1"/>
</dbReference>
<proteinExistence type="predicted"/>
<dbReference type="STRING" id="1035707.SAMN05216552_102152"/>
<organism evidence="2 3">
    <name type="scientific">Pseudoduganella namucuonensis</name>
    <dbReference type="NCBI Taxonomy" id="1035707"/>
    <lineage>
        <taxon>Bacteria</taxon>
        <taxon>Pseudomonadati</taxon>
        <taxon>Pseudomonadota</taxon>
        <taxon>Betaproteobacteria</taxon>
        <taxon>Burkholderiales</taxon>
        <taxon>Oxalobacteraceae</taxon>
        <taxon>Telluria group</taxon>
        <taxon>Pseudoduganella</taxon>
    </lineage>
</organism>
<evidence type="ECO:0000313" key="3">
    <source>
        <dbReference type="Proteomes" id="UP000199391"/>
    </source>
</evidence>
<gene>
    <name evidence="2" type="ORF">SAMN05216552_102152</name>
</gene>
<dbReference type="InterPro" id="IPR032710">
    <property type="entry name" value="NTF2-like_dom_sf"/>
</dbReference>
<keyword evidence="3" id="KW-1185">Reference proteome</keyword>
<dbReference type="OrthoDB" id="1492465at2"/>
<evidence type="ECO:0000259" key="1">
    <source>
        <dbReference type="Pfam" id="PF13577"/>
    </source>
</evidence>
<dbReference type="Pfam" id="PF13577">
    <property type="entry name" value="SnoaL_4"/>
    <property type="match status" value="1"/>
</dbReference>
<dbReference type="CDD" id="cd00531">
    <property type="entry name" value="NTF2_like"/>
    <property type="match status" value="1"/>
</dbReference>
<reference evidence="3" key="1">
    <citation type="submission" date="2016-10" db="EMBL/GenBank/DDBJ databases">
        <authorList>
            <person name="Varghese N."/>
            <person name="Submissions S."/>
        </authorList>
    </citation>
    <scope>NUCLEOTIDE SEQUENCE [LARGE SCALE GENOMIC DNA]</scope>
    <source>
        <strain evidence="3">CGMCC 1.11014</strain>
    </source>
</reference>